<keyword evidence="3" id="KW-0378">Hydrolase</keyword>
<comment type="caution">
    <text evidence="8">The sequence shown here is derived from an EMBL/GenBank/DDBJ whole genome shotgun (WGS) entry which is preliminary data.</text>
</comment>
<dbReference type="AlphaFoldDB" id="A0A2A4YUY0"/>
<comment type="catalytic activity">
    <reaction evidence="5">
        <text>O-phospho-L-tyrosyl-[protein] + H2O = L-tyrosyl-[protein] + phosphate</text>
        <dbReference type="Rhea" id="RHEA:10684"/>
        <dbReference type="Rhea" id="RHEA-COMP:10136"/>
        <dbReference type="Rhea" id="RHEA-COMP:20101"/>
        <dbReference type="ChEBI" id="CHEBI:15377"/>
        <dbReference type="ChEBI" id="CHEBI:43474"/>
        <dbReference type="ChEBI" id="CHEBI:46858"/>
        <dbReference type="ChEBI" id="CHEBI:61978"/>
        <dbReference type="EC" id="3.1.3.48"/>
    </reaction>
</comment>
<reference key="1">
    <citation type="submission" date="2017-08" db="EMBL/GenBank/DDBJ databases">
        <title>A dynamic microbial community with high functional redundancy inhabits the cold, oxic subseafloor aquifer.</title>
        <authorList>
            <person name="Tully B.J."/>
            <person name="Wheat C.G."/>
            <person name="Glazer B.T."/>
            <person name="Huber J.A."/>
        </authorList>
    </citation>
    <scope>NUCLEOTIDE SEQUENCE [LARGE SCALE GENOMIC DNA]</scope>
</reference>
<dbReference type="GO" id="GO:0004725">
    <property type="term" value="F:protein tyrosine phosphatase activity"/>
    <property type="evidence" value="ECO:0007669"/>
    <property type="project" value="UniProtKB-EC"/>
</dbReference>
<feature type="active site" description="Nucleophile" evidence="6">
    <location>
        <position position="9"/>
    </location>
</feature>
<evidence type="ECO:0000256" key="4">
    <source>
        <dbReference type="ARBA" id="ARBA00022912"/>
    </source>
</evidence>
<gene>
    <name evidence="8" type="ORF">COB13_14520</name>
</gene>
<feature type="active site" evidence="6">
    <location>
        <position position="15"/>
    </location>
</feature>
<proteinExistence type="inferred from homology"/>
<organism evidence="8">
    <name type="scientific">OCS116 cluster bacterium</name>
    <dbReference type="NCBI Taxonomy" id="2030921"/>
    <lineage>
        <taxon>Bacteria</taxon>
        <taxon>Pseudomonadati</taxon>
        <taxon>Pseudomonadota</taxon>
        <taxon>Alphaproteobacteria</taxon>
        <taxon>OCS116 cluster</taxon>
    </lineage>
</organism>
<dbReference type="InterPro" id="IPR050438">
    <property type="entry name" value="LMW_PTPase"/>
</dbReference>
<accession>A0A2A4YUY0</accession>
<dbReference type="EC" id="3.1.3.48" evidence="2"/>
<dbReference type="InterPro" id="IPR036196">
    <property type="entry name" value="Ptyr_pPase_sf"/>
</dbReference>
<feature type="domain" description="Phosphotyrosine protein phosphatase I" evidence="7">
    <location>
        <begin position="3"/>
        <end position="141"/>
    </location>
</feature>
<evidence type="ECO:0000256" key="1">
    <source>
        <dbReference type="ARBA" id="ARBA00011063"/>
    </source>
</evidence>
<dbReference type="SUPFAM" id="SSF52788">
    <property type="entry name" value="Phosphotyrosine protein phosphatases I"/>
    <property type="match status" value="1"/>
</dbReference>
<reference evidence="8" key="2">
    <citation type="journal article" date="2018" name="ISME J.">
        <title>A dynamic microbial community with high functional redundancy inhabits the cold, oxic subseafloor aquifer.</title>
        <authorList>
            <person name="Tully B.J."/>
            <person name="Wheat C.G."/>
            <person name="Glazer B.T."/>
            <person name="Huber J.A."/>
        </authorList>
    </citation>
    <scope>NUCLEOTIDE SEQUENCE</scope>
    <source>
        <strain evidence="8">NORP83</strain>
    </source>
</reference>
<dbReference type="PANTHER" id="PTHR11717:SF31">
    <property type="entry name" value="LOW MOLECULAR WEIGHT PROTEIN-TYROSINE-PHOSPHATASE ETP-RELATED"/>
    <property type="match status" value="1"/>
</dbReference>
<dbReference type="Gene3D" id="3.40.50.2300">
    <property type="match status" value="1"/>
</dbReference>
<evidence type="ECO:0000256" key="5">
    <source>
        <dbReference type="ARBA" id="ARBA00051722"/>
    </source>
</evidence>
<dbReference type="EMBL" id="NVUS01000024">
    <property type="protein sequence ID" value="PCI98095.1"/>
    <property type="molecule type" value="Genomic_DNA"/>
</dbReference>
<dbReference type="PANTHER" id="PTHR11717">
    <property type="entry name" value="LOW MOLECULAR WEIGHT PROTEIN TYROSINE PHOSPHATASE"/>
    <property type="match status" value="1"/>
</dbReference>
<dbReference type="PRINTS" id="PR00719">
    <property type="entry name" value="LMWPTPASE"/>
</dbReference>
<dbReference type="InterPro" id="IPR017867">
    <property type="entry name" value="Tyr_phospatase_low_mol_wt"/>
</dbReference>
<dbReference type="Pfam" id="PF01451">
    <property type="entry name" value="LMWPc"/>
    <property type="match status" value="1"/>
</dbReference>
<feature type="active site" description="Proton donor" evidence="6">
    <location>
        <position position="115"/>
    </location>
</feature>
<dbReference type="SMART" id="SM00226">
    <property type="entry name" value="LMWPc"/>
    <property type="match status" value="1"/>
</dbReference>
<comment type="similarity">
    <text evidence="1">Belongs to the low molecular weight phosphotyrosine protein phosphatase family.</text>
</comment>
<sequence length="143" mass="15772">MADDILVVCIANTCRSPIADLLLQNALPHKNISSAGIKAIIGQPMNEHSAQLTSALGIECANHRARQLTQEICQASQLIMVMEKCHIAAILSIDPSAKHKIVLVGKWQDDIEIADPYGQNLEIYKNAFNLIQKSTDSWIEKLK</sequence>
<protein>
    <recommendedName>
        <fullName evidence="2">protein-tyrosine-phosphatase</fullName>
        <ecNumber evidence="2">3.1.3.48</ecNumber>
    </recommendedName>
</protein>
<name>A0A2A4YUY0_9PROT</name>
<keyword evidence="4" id="KW-0904">Protein phosphatase</keyword>
<evidence type="ECO:0000259" key="7">
    <source>
        <dbReference type="SMART" id="SM00226"/>
    </source>
</evidence>
<evidence type="ECO:0000313" key="8">
    <source>
        <dbReference type="EMBL" id="PCI98095.1"/>
    </source>
</evidence>
<dbReference type="InterPro" id="IPR023485">
    <property type="entry name" value="Ptyr_pPase"/>
</dbReference>
<evidence type="ECO:0000256" key="2">
    <source>
        <dbReference type="ARBA" id="ARBA00013064"/>
    </source>
</evidence>
<evidence type="ECO:0000256" key="3">
    <source>
        <dbReference type="ARBA" id="ARBA00022801"/>
    </source>
</evidence>
<evidence type="ECO:0000256" key="6">
    <source>
        <dbReference type="PIRSR" id="PIRSR617867-1"/>
    </source>
</evidence>